<gene>
    <name evidence="2" type="ORF">GLV84_00835</name>
</gene>
<dbReference type="GeneID" id="57690635"/>
<feature type="transmembrane region" description="Helical" evidence="1">
    <location>
        <begin position="112"/>
        <end position="132"/>
    </location>
</feature>
<keyword evidence="1" id="KW-0812">Transmembrane</keyword>
<organism evidence="2 3">
    <name type="scientific">Staphylococcus agnetis</name>
    <dbReference type="NCBI Taxonomy" id="985762"/>
    <lineage>
        <taxon>Bacteria</taxon>
        <taxon>Bacillati</taxon>
        <taxon>Bacillota</taxon>
        <taxon>Bacilli</taxon>
        <taxon>Bacillales</taxon>
        <taxon>Staphylococcaceae</taxon>
        <taxon>Staphylococcus</taxon>
    </lineage>
</organism>
<evidence type="ECO:0000313" key="2">
    <source>
        <dbReference type="EMBL" id="NJI01433.1"/>
    </source>
</evidence>
<dbReference type="Pfam" id="PF16882">
    <property type="entry name" value="DUF5079"/>
    <property type="match status" value="1"/>
</dbReference>
<dbReference type="InterPro" id="IPR031690">
    <property type="entry name" value="DUF5079"/>
</dbReference>
<dbReference type="RefSeq" id="WP_107368807.1">
    <property type="nucleotide sequence ID" value="NZ_CP045927.1"/>
</dbReference>
<evidence type="ECO:0000256" key="1">
    <source>
        <dbReference type="SAM" id="Phobius"/>
    </source>
</evidence>
<keyword evidence="1" id="KW-1133">Transmembrane helix</keyword>
<feature type="transmembrane region" description="Helical" evidence="1">
    <location>
        <begin position="42"/>
        <end position="60"/>
    </location>
</feature>
<evidence type="ECO:0000313" key="3">
    <source>
        <dbReference type="Proteomes" id="UP000646308"/>
    </source>
</evidence>
<accession>A0A2T4MHI9</accession>
<comment type="caution">
    <text evidence="2">The sequence shown here is derived from an EMBL/GenBank/DDBJ whole genome shotgun (WGS) entry which is preliminary data.</text>
</comment>
<feature type="transmembrane region" description="Helical" evidence="1">
    <location>
        <begin position="177"/>
        <end position="197"/>
    </location>
</feature>
<dbReference type="Proteomes" id="UP000646308">
    <property type="component" value="Unassembled WGS sequence"/>
</dbReference>
<keyword evidence="1" id="KW-0472">Membrane</keyword>
<sequence>MLKTYITNLKKSYLKPYVIFLMILLGIFFTLAMIFTQAWSEVPITIYVTLGIWLISCLVIMKQDSFNNIKVNKLSAFRYLMVNLFVGYMQLIATSVGYILGNAYTHWDLLDYWLWVQFAIFISFLGLVLFCINEFHIIVKDAKASLNILAVLLKLFSIGLIIYIIFTAPSIGDEKVYFLLVIVNLIPIDALLIRSFLNYALFMDELRNGPYKMESYQSNVQ</sequence>
<feature type="transmembrane region" description="Helical" evidence="1">
    <location>
        <begin position="12"/>
        <end position="36"/>
    </location>
</feature>
<protein>
    <submittedName>
        <fullName evidence="2">DUF5079 family protein</fullName>
    </submittedName>
</protein>
<feature type="transmembrane region" description="Helical" evidence="1">
    <location>
        <begin position="80"/>
        <end position="100"/>
    </location>
</feature>
<proteinExistence type="predicted"/>
<dbReference type="EMBL" id="WMFL01000014">
    <property type="protein sequence ID" value="NJI01433.1"/>
    <property type="molecule type" value="Genomic_DNA"/>
</dbReference>
<feature type="transmembrane region" description="Helical" evidence="1">
    <location>
        <begin position="144"/>
        <end position="165"/>
    </location>
</feature>
<dbReference type="AlphaFoldDB" id="A0A2T4MHI9"/>
<name>A0A2T4MHI9_9STAP</name>
<reference evidence="2" key="1">
    <citation type="submission" date="2019-11" db="EMBL/GenBank/DDBJ databases">
        <title>Whole genome comparisons of Staphylococcus agnetis isolates from cattle and chickens.</title>
        <authorList>
            <person name="Rhoads D."/>
            <person name="Shwani A."/>
            <person name="Adkins P."/>
            <person name="Calcutt M."/>
            <person name="Middleton J."/>
        </authorList>
    </citation>
    <scope>NUCLEOTIDE SEQUENCE</scope>
    <source>
        <strain evidence="2">1387</strain>
    </source>
</reference>